<dbReference type="InterPro" id="IPR001604">
    <property type="entry name" value="Endo_G_ENPP1-like_dom"/>
</dbReference>
<evidence type="ECO:0000313" key="5">
    <source>
        <dbReference type="Proteomes" id="UP000261560"/>
    </source>
</evidence>
<feature type="domain" description="DNA/RNA non-specific endonuclease/pyrophosphatase/phosphodiesterase" evidence="3">
    <location>
        <begin position="110"/>
        <end position="313"/>
    </location>
</feature>
<feature type="region of interest" description="Disordered" evidence="1">
    <location>
        <begin position="561"/>
        <end position="591"/>
    </location>
</feature>
<protein>
    <recommendedName>
        <fullName evidence="6">DNA/RNA non-specific endonuclease domain-containing protein</fullName>
    </recommendedName>
</protein>
<reference evidence="4" key="2">
    <citation type="submission" date="2025-09" db="UniProtKB">
        <authorList>
            <consortium name="Ensembl"/>
        </authorList>
    </citation>
    <scope>IDENTIFICATION</scope>
</reference>
<evidence type="ECO:0000259" key="2">
    <source>
        <dbReference type="SMART" id="SM00477"/>
    </source>
</evidence>
<keyword evidence="5" id="KW-1185">Reference proteome</keyword>
<dbReference type="Ensembl" id="ENSOMET00000003427.1">
    <property type="protein sequence ID" value="ENSOMEP00000026870.1"/>
    <property type="gene ID" value="ENSOMEG00000008990.1"/>
</dbReference>
<evidence type="ECO:0000256" key="1">
    <source>
        <dbReference type="SAM" id="MobiDB-lite"/>
    </source>
</evidence>
<name>A0A3B3DBV2_ORYME</name>
<organism evidence="4 5">
    <name type="scientific">Oryzias melastigma</name>
    <name type="common">Marine medaka</name>
    <dbReference type="NCBI Taxonomy" id="30732"/>
    <lineage>
        <taxon>Eukaryota</taxon>
        <taxon>Metazoa</taxon>
        <taxon>Chordata</taxon>
        <taxon>Craniata</taxon>
        <taxon>Vertebrata</taxon>
        <taxon>Euteleostomi</taxon>
        <taxon>Actinopterygii</taxon>
        <taxon>Neopterygii</taxon>
        <taxon>Teleostei</taxon>
        <taxon>Neoteleostei</taxon>
        <taxon>Acanthomorphata</taxon>
        <taxon>Ovalentaria</taxon>
        <taxon>Atherinomorphae</taxon>
        <taxon>Beloniformes</taxon>
        <taxon>Adrianichthyidae</taxon>
        <taxon>Oryziinae</taxon>
        <taxon>Oryzias</taxon>
    </lineage>
</organism>
<feature type="compositionally biased region" description="Basic and acidic residues" evidence="1">
    <location>
        <begin position="513"/>
        <end position="522"/>
    </location>
</feature>
<dbReference type="GO" id="GO:0003676">
    <property type="term" value="F:nucleic acid binding"/>
    <property type="evidence" value="ECO:0007669"/>
    <property type="project" value="InterPro"/>
</dbReference>
<dbReference type="InterPro" id="IPR020821">
    <property type="entry name" value="ENPP1-3/EXOG-like_nuc-like"/>
</dbReference>
<dbReference type="SUPFAM" id="SSF54060">
    <property type="entry name" value="His-Me finger endonucleases"/>
    <property type="match status" value="1"/>
</dbReference>
<evidence type="ECO:0000259" key="3">
    <source>
        <dbReference type="SMART" id="SM00892"/>
    </source>
</evidence>
<dbReference type="PANTHER" id="PTHR21472">
    <property type="entry name" value="ENDONUCLEASE DOMAIN-CONTAINING 1 PROTEIN ENDOD1"/>
    <property type="match status" value="1"/>
</dbReference>
<dbReference type="GO" id="GO:0016787">
    <property type="term" value="F:hydrolase activity"/>
    <property type="evidence" value="ECO:0007669"/>
    <property type="project" value="InterPro"/>
</dbReference>
<dbReference type="STRING" id="30732.ENSOMEP00000026870"/>
<reference evidence="4" key="1">
    <citation type="submission" date="2025-08" db="UniProtKB">
        <authorList>
            <consortium name="Ensembl"/>
        </authorList>
    </citation>
    <scope>IDENTIFICATION</scope>
</reference>
<feature type="region of interest" description="Disordered" evidence="1">
    <location>
        <begin position="384"/>
        <end position="411"/>
    </location>
</feature>
<feature type="domain" description="ENPP1-3/EXOG-like endonuclease/phosphodiesterase" evidence="2">
    <location>
        <begin position="111"/>
        <end position="316"/>
    </location>
</feature>
<dbReference type="GO" id="GO:0046872">
    <property type="term" value="F:metal ion binding"/>
    <property type="evidence" value="ECO:0007669"/>
    <property type="project" value="InterPro"/>
</dbReference>
<feature type="compositionally biased region" description="Gly residues" evidence="1">
    <location>
        <begin position="399"/>
        <end position="411"/>
    </location>
</feature>
<feature type="region of interest" description="Disordered" evidence="1">
    <location>
        <begin position="507"/>
        <end position="530"/>
    </location>
</feature>
<dbReference type="Gene3D" id="3.40.570.10">
    <property type="entry name" value="Extracellular Endonuclease, subunit A"/>
    <property type="match status" value="1"/>
</dbReference>
<sequence>MDCPGGTPPSANSYWDRLQQHRGPKKGLGRFGGWMDGFPTEHVTESEKMLLFLLLVFLPAVPIETEVVETLADCPGYFVEETPPEIPNILVGGNILNRTRYKVICQTFENKKRFLTLYDTDNKIPVFSAYRFTGAQPGRPTGNLWKTEPQLDNDKNMKKLEDYNQALNSDYTNKLGYNRGHLYPNCHAPDWDSKLSTFTLTNVVPQSIPFNGGSWAKMENCTKCYMEKNCINANGEIEAFVVTGAEPGGKKLNDKINIPSRMWSAFCCYNSRDGVWLSKAYWGHNVPDKCTNLEERSCDDIKDTFGIQIFPKRLCSFKKLETKQRSKRSTFCRRSECECLLENSTTTAPPTTTDKTSEKTTFPPRTTATTTTTLMTTTKLTKYNTSTTTKKENKDGNTGNKGGEEGGGGGSVLSIDRIISTVVEGVAAGLGSVIGPVASGIGSGIATNLGGLFGGLIGGGGDGGRESPIINPKFTSTVSKMMKTVLTTPQTSITVPTTNEKTMYSTSVTQTTDDGRTGKEYGKGTGESSTSLLTPTIIRFTSPNKTPGTTTLGTTVLSRLQTSTTVPSTNEKSTSVTDTKEEDSTRNASSHSFLSPTTFILTSSQMLETFSPPTFAPETYTASQPLTTSHQVDSIHLIGLIPKDRPTEDDDYYYNHYYYYYNYYINALNNQAEHYLSCN</sequence>
<dbReference type="SMART" id="SM00477">
    <property type="entry name" value="NUC"/>
    <property type="match status" value="1"/>
</dbReference>
<dbReference type="AlphaFoldDB" id="A0A3B3DBV2"/>
<dbReference type="PANTHER" id="PTHR21472:SF15">
    <property type="entry name" value="ENDONUCLEASE DOMAIN-CONTAINING 1 PROTEIN-RELATED"/>
    <property type="match status" value="1"/>
</dbReference>
<dbReference type="Pfam" id="PF01223">
    <property type="entry name" value="Endonuclease_NS"/>
    <property type="match status" value="1"/>
</dbReference>
<proteinExistence type="predicted"/>
<dbReference type="InterPro" id="IPR039015">
    <property type="entry name" value="ENDOD1"/>
</dbReference>
<dbReference type="GeneTree" id="ENSGT01030000234592"/>
<dbReference type="SMART" id="SM00892">
    <property type="entry name" value="Endonuclease_NS"/>
    <property type="match status" value="1"/>
</dbReference>
<feature type="region of interest" description="Disordered" evidence="1">
    <location>
        <begin position="345"/>
        <end position="367"/>
    </location>
</feature>
<dbReference type="PaxDb" id="30732-ENSOMEP00000026870"/>
<accession>A0A3B3DBV2</accession>
<dbReference type="Proteomes" id="UP000261560">
    <property type="component" value="Unplaced"/>
</dbReference>
<evidence type="ECO:0000313" key="4">
    <source>
        <dbReference type="Ensembl" id="ENSOMEP00000026870.1"/>
    </source>
</evidence>
<feature type="compositionally biased region" description="Polar residues" evidence="1">
    <location>
        <begin position="561"/>
        <end position="577"/>
    </location>
</feature>
<evidence type="ECO:0008006" key="6">
    <source>
        <dbReference type="Google" id="ProtNLM"/>
    </source>
</evidence>
<dbReference type="InterPro" id="IPR044929">
    <property type="entry name" value="DNA/RNA_non-sp_Endonuclease_sf"/>
</dbReference>
<dbReference type="InterPro" id="IPR044925">
    <property type="entry name" value="His-Me_finger_sf"/>
</dbReference>